<gene>
    <name evidence="2" type="ORF">HERILL_LOCUS9280</name>
</gene>
<accession>A0A7R8UT07</accession>
<dbReference type="AlphaFoldDB" id="A0A7R8UT07"/>
<feature type="region of interest" description="Disordered" evidence="1">
    <location>
        <begin position="201"/>
        <end position="237"/>
    </location>
</feature>
<proteinExistence type="predicted"/>
<reference evidence="2 3" key="1">
    <citation type="submission" date="2020-11" db="EMBL/GenBank/DDBJ databases">
        <authorList>
            <person name="Wallbank WR R."/>
            <person name="Pardo Diaz C."/>
            <person name="Kozak K."/>
            <person name="Martin S."/>
            <person name="Jiggins C."/>
            <person name="Moest M."/>
            <person name="Warren A I."/>
            <person name="Generalovic N T."/>
            <person name="Byers J.R.P. K."/>
            <person name="Montejo-Kovacevich G."/>
            <person name="Yen C E."/>
        </authorList>
    </citation>
    <scope>NUCLEOTIDE SEQUENCE [LARGE SCALE GENOMIC DNA]</scope>
</reference>
<feature type="compositionally biased region" description="Basic residues" evidence="1">
    <location>
        <begin position="207"/>
        <end position="218"/>
    </location>
</feature>
<evidence type="ECO:0000313" key="2">
    <source>
        <dbReference type="EMBL" id="CAD7086508.1"/>
    </source>
</evidence>
<dbReference type="InParanoid" id="A0A7R8UT07"/>
<dbReference type="Proteomes" id="UP000594454">
    <property type="component" value="Chromosome 3"/>
</dbReference>
<name>A0A7R8UT07_HERIL</name>
<evidence type="ECO:0000256" key="1">
    <source>
        <dbReference type="SAM" id="MobiDB-lite"/>
    </source>
</evidence>
<organism evidence="2 3">
    <name type="scientific">Hermetia illucens</name>
    <name type="common">Black soldier fly</name>
    <dbReference type="NCBI Taxonomy" id="343691"/>
    <lineage>
        <taxon>Eukaryota</taxon>
        <taxon>Metazoa</taxon>
        <taxon>Ecdysozoa</taxon>
        <taxon>Arthropoda</taxon>
        <taxon>Hexapoda</taxon>
        <taxon>Insecta</taxon>
        <taxon>Pterygota</taxon>
        <taxon>Neoptera</taxon>
        <taxon>Endopterygota</taxon>
        <taxon>Diptera</taxon>
        <taxon>Brachycera</taxon>
        <taxon>Stratiomyomorpha</taxon>
        <taxon>Stratiomyidae</taxon>
        <taxon>Hermetiinae</taxon>
        <taxon>Hermetia</taxon>
    </lineage>
</organism>
<keyword evidence="3" id="KW-1185">Reference proteome</keyword>
<dbReference type="EMBL" id="LR899011">
    <property type="protein sequence ID" value="CAD7086508.1"/>
    <property type="molecule type" value="Genomic_DNA"/>
</dbReference>
<protein>
    <submittedName>
        <fullName evidence="2">Uncharacterized protein</fullName>
    </submittedName>
</protein>
<sequence>MNKPDFSASVAPRNSLSNIATANSRQMPTPMQVSLLPGGGYCMFCESTTKNLKYLENYLRNSAASNSCSSCATCLSFLIFMKQQSGPPSKKPPASFTTDCYNMHQTITHQPFSNPHKANPKKPSLNLKRILPKGMPVITSSSAKTFLNKSPGLPKKTISKISKVSSISQKKTLKRKSIAPISGKVDSANLGTIKESSLEVNMEGRKSTTKKIKQKRKAGTIESTDKGNILSRKKRSK</sequence>
<evidence type="ECO:0000313" key="3">
    <source>
        <dbReference type="Proteomes" id="UP000594454"/>
    </source>
</evidence>